<dbReference type="InterPro" id="IPR001958">
    <property type="entry name" value="Tet-R_TetA/multi-R_MdtG-like"/>
</dbReference>
<dbReference type="PROSITE" id="PS50850">
    <property type="entry name" value="MFS"/>
    <property type="match status" value="1"/>
</dbReference>
<feature type="transmembrane region" description="Helical" evidence="5">
    <location>
        <begin position="83"/>
        <end position="104"/>
    </location>
</feature>
<dbReference type="Gene3D" id="1.20.1250.20">
    <property type="entry name" value="MFS general substrate transporter like domains"/>
    <property type="match status" value="1"/>
</dbReference>
<keyword evidence="2 5" id="KW-0812">Transmembrane</keyword>
<feature type="transmembrane region" description="Helical" evidence="5">
    <location>
        <begin position="270"/>
        <end position="292"/>
    </location>
</feature>
<dbReference type="SUPFAM" id="SSF103473">
    <property type="entry name" value="MFS general substrate transporter"/>
    <property type="match status" value="1"/>
</dbReference>
<feature type="transmembrane region" description="Helical" evidence="5">
    <location>
        <begin position="144"/>
        <end position="163"/>
    </location>
</feature>
<evidence type="ECO:0000259" key="6">
    <source>
        <dbReference type="PROSITE" id="PS50850"/>
    </source>
</evidence>
<feature type="transmembrane region" description="Helical" evidence="5">
    <location>
        <begin position="304"/>
        <end position="324"/>
    </location>
</feature>
<dbReference type="RefSeq" id="WP_386768119.1">
    <property type="nucleotide sequence ID" value="NZ_JBHSTI010000008.1"/>
</dbReference>
<dbReference type="PRINTS" id="PR01035">
    <property type="entry name" value="TCRTETA"/>
</dbReference>
<dbReference type="PANTHER" id="PTHR23501">
    <property type="entry name" value="MAJOR FACILITATOR SUPERFAMILY"/>
    <property type="match status" value="1"/>
</dbReference>
<reference evidence="8" key="1">
    <citation type="journal article" date="2019" name="Int. J. Syst. Evol. Microbiol.">
        <title>The Global Catalogue of Microorganisms (GCM) 10K type strain sequencing project: providing services to taxonomists for standard genome sequencing and annotation.</title>
        <authorList>
            <consortium name="The Broad Institute Genomics Platform"/>
            <consortium name="The Broad Institute Genome Sequencing Center for Infectious Disease"/>
            <person name="Wu L."/>
            <person name="Ma J."/>
        </authorList>
    </citation>
    <scope>NUCLEOTIDE SEQUENCE [LARGE SCALE GENOMIC DNA]</scope>
    <source>
        <strain evidence="8">CGMCC 4.7317</strain>
    </source>
</reference>
<comment type="caution">
    <text evidence="7">The sequence shown here is derived from an EMBL/GenBank/DDBJ whole genome shotgun (WGS) entry which is preliminary data.</text>
</comment>
<protein>
    <submittedName>
        <fullName evidence="7">MFS transporter</fullName>
    </submittedName>
</protein>
<evidence type="ECO:0000313" key="7">
    <source>
        <dbReference type="EMBL" id="MFC6239230.1"/>
    </source>
</evidence>
<evidence type="ECO:0000313" key="8">
    <source>
        <dbReference type="Proteomes" id="UP001596138"/>
    </source>
</evidence>
<gene>
    <name evidence="7" type="ORF">ACFQGU_15225</name>
</gene>
<feature type="transmembrane region" description="Helical" evidence="5">
    <location>
        <begin position="116"/>
        <end position="138"/>
    </location>
</feature>
<sequence>MTMFAFEGIGVATAMPVVARALDGLGAYSWAFNGYVVASLVAMVAAGEWCDRSGPRPALLIGVSLFGLGAVVAGLAWAMPVLVAGRLVQGLGGGMAIVAVYVVIGRQYPDDLRPKAFALLAAAWVLPAIIGPVIAGFLTDQVSWRAVFLVVPVLVLPPMLVMAPRLGRLGGSLGESGAPPRRGRLRLALVAAAGLAMLQEAGTRLGVAGLVLAVVGLALVLPALDRLLPRGALRFARGLPTVVMMRGLLAGTFFAGEAFVPLALQTVRGVSTAQAGLVLTVGAIGWALGSQAQGRLYGRVPRSALVQAGAVLVALCMLSMPLSMVESVPWWVGGISWLVGASGMGLCFGAIATLTLELSEPQDQGVNSAALQVCDSVGSVMLIGAAGAIYAAAVAADAVTGWTFAEIWLLMGGVAAVGAVLATRIGRPTLAPAGG</sequence>
<feature type="transmembrane region" description="Helical" evidence="5">
    <location>
        <begin position="205"/>
        <end position="224"/>
    </location>
</feature>
<evidence type="ECO:0000256" key="3">
    <source>
        <dbReference type="ARBA" id="ARBA00022989"/>
    </source>
</evidence>
<feature type="transmembrane region" description="Helical" evidence="5">
    <location>
        <begin position="245"/>
        <end position="264"/>
    </location>
</feature>
<dbReference type="PANTHER" id="PTHR23501:SF154">
    <property type="entry name" value="MULTIDRUG-EFFLUX TRANSPORTER RV1634-RELATED"/>
    <property type="match status" value="1"/>
</dbReference>
<evidence type="ECO:0000256" key="5">
    <source>
        <dbReference type="SAM" id="Phobius"/>
    </source>
</evidence>
<dbReference type="InterPro" id="IPR036259">
    <property type="entry name" value="MFS_trans_sf"/>
</dbReference>
<feature type="domain" description="Major facilitator superfamily (MFS) profile" evidence="6">
    <location>
        <begin position="1"/>
        <end position="430"/>
    </location>
</feature>
<keyword evidence="8" id="KW-1185">Reference proteome</keyword>
<dbReference type="InterPro" id="IPR011701">
    <property type="entry name" value="MFS"/>
</dbReference>
<dbReference type="Pfam" id="PF07690">
    <property type="entry name" value="MFS_1"/>
    <property type="match status" value="1"/>
</dbReference>
<feature type="transmembrane region" description="Helical" evidence="5">
    <location>
        <begin position="402"/>
        <end position="422"/>
    </location>
</feature>
<evidence type="ECO:0000256" key="4">
    <source>
        <dbReference type="ARBA" id="ARBA00023136"/>
    </source>
</evidence>
<dbReference type="Gene3D" id="1.20.1720.10">
    <property type="entry name" value="Multidrug resistance protein D"/>
    <property type="match status" value="1"/>
</dbReference>
<feature type="transmembrane region" description="Helical" evidence="5">
    <location>
        <begin position="377"/>
        <end position="396"/>
    </location>
</feature>
<feature type="transmembrane region" description="Helical" evidence="5">
    <location>
        <begin position="330"/>
        <end position="356"/>
    </location>
</feature>
<name>A0ABW1T581_9ACTN</name>
<dbReference type="EMBL" id="JBHSTI010000008">
    <property type="protein sequence ID" value="MFC6239230.1"/>
    <property type="molecule type" value="Genomic_DNA"/>
</dbReference>
<proteinExistence type="predicted"/>
<keyword evidence="3 5" id="KW-1133">Transmembrane helix</keyword>
<feature type="transmembrane region" description="Helical" evidence="5">
    <location>
        <begin position="57"/>
        <end position="77"/>
    </location>
</feature>
<evidence type="ECO:0000256" key="2">
    <source>
        <dbReference type="ARBA" id="ARBA00022692"/>
    </source>
</evidence>
<feature type="transmembrane region" description="Helical" evidence="5">
    <location>
        <begin position="31"/>
        <end position="50"/>
    </location>
</feature>
<comment type="subcellular location">
    <subcellularLocation>
        <location evidence="1">Cell membrane</location>
        <topology evidence="1">Multi-pass membrane protein</topology>
    </subcellularLocation>
</comment>
<organism evidence="7 8">
    <name type="scientific">Longivirga aurantiaca</name>
    <dbReference type="NCBI Taxonomy" id="1837743"/>
    <lineage>
        <taxon>Bacteria</taxon>
        <taxon>Bacillati</taxon>
        <taxon>Actinomycetota</taxon>
        <taxon>Actinomycetes</taxon>
        <taxon>Sporichthyales</taxon>
        <taxon>Sporichthyaceae</taxon>
        <taxon>Longivirga</taxon>
    </lineage>
</organism>
<accession>A0ABW1T581</accession>
<evidence type="ECO:0000256" key="1">
    <source>
        <dbReference type="ARBA" id="ARBA00004651"/>
    </source>
</evidence>
<dbReference type="Proteomes" id="UP001596138">
    <property type="component" value="Unassembled WGS sequence"/>
</dbReference>
<keyword evidence="4 5" id="KW-0472">Membrane</keyword>
<dbReference type="InterPro" id="IPR020846">
    <property type="entry name" value="MFS_dom"/>
</dbReference>